<dbReference type="InterPro" id="IPR001949">
    <property type="entry name" value="NADH-UbQ_OxRdtase_51kDa_CS"/>
</dbReference>
<dbReference type="PATRIC" id="fig|279058.17.peg.944"/>
<dbReference type="PROSITE" id="PS00645">
    <property type="entry name" value="COMPLEX1_51K_2"/>
    <property type="match status" value="1"/>
</dbReference>
<keyword evidence="4" id="KW-0004">4Fe-4S</keyword>
<feature type="domain" description="NADH-ubiquinone oxidoreductase 51kDa subunit iron-sulphur binding" evidence="8">
    <location>
        <begin position="437"/>
        <end position="482"/>
    </location>
</feature>
<evidence type="ECO:0000313" key="9">
    <source>
        <dbReference type="EMBL" id="AMP08672.1"/>
    </source>
</evidence>
<comment type="cofactor">
    <cofactor evidence="2">
        <name>[4Fe-4S] cluster</name>
        <dbReference type="ChEBI" id="CHEBI:49883"/>
    </cofactor>
</comment>
<dbReference type="SUPFAM" id="SSF142984">
    <property type="entry name" value="Nqo1 middle domain-like"/>
    <property type="match status" value="1"/>
</dbReference>
<evidence type="ECO:0000256" key="1">
    <source>
        <dbReference type="ARBA" id="ARBA00001917"/>
    </source>
</evidence>
<dbReference type="SUPFAM" id="SSF52833">
    <property type="entry name" value="Thioredoxin-like"/>
    <property type="match status" value="1"/>
</dbReference>
<dbReference type="OrthoDB" id="9805533at2"/>
<name>A0A127PLX5_9BURK</name>
<comment type="cofactor">
    <cofactor evidence="1">
        <name>FMN</name>
        <dbReference type="ChEBI" id="CHEBI:58210"/>
    </cofactor>
</comment>
<dbReference type="Proteomes" id="UP000071778">
    <property type="component" value="Chromosome"/>
</dbReference>
<comment type="similarity">
    <text evidence="3">Belongs to the complex I 51 kDa subunit family.</text>
</comment>
<dbReference type="SMART" id="SM00928">
    <property type="entry name" value="NADH_4Fe-4S"/>
    <property type="match status" value="1"/>
</dbReference>
<dbReference type="Pfam" id="PF10589">
    <property type="entry name" value="NADH_4Fe-4S"/>
    <property type="match status" value="1"/>
</dbReference>
<gene>
    <name evidence="9" type="ORF">CAter282_0872</name>
</gene>
<sequence>MNAASSVDAAVGAITIYVPRDSTALALGANEVVAAIVAEAEKRSQPIKLVRNGSRGMFWLEPLVEVATAAGRIGYGPVEPEDVAGLFDAGFLGGGAHRLALGLVAEIPYLKKQERLTFARVGVTDPLSLDDYLAHEGYAGLQRALAMAGAEIVQEVLDSGLRGRGGAAFPTGIKWKTVAATSAAQKYIVCNADEGDSGTFSDRMVMEDDPFMLIEGMTIAALAVGATQGYIYVRSEYPHAIAALDQAVSTANRRQYLGENILGSGHSFHLEVRKGAGAYICGEETALLESLEGKRGVVRAKPPLPAIEGLFGKPTVINNVISLASVPIILARGAAFYKNYGMGRSLGTLPMQLAGNIKYGGLVEKAFGVTLRELLLDFGGGTVSGRPIRAVQVGGPLGPYLPESLLDTKLDYEAMAAVGGMLGHGGIVVFDDSVDMASQARYAMHFCAIESCGKCTPCRIGSTRGVEVIDKIVAGQVQQIHLLRDLCDTMINGSLCAMGSMTPLPVLSALDHFPEDFGDGAADRAA</sequence>
<dbReference type="Gene3D" id="3.40.50.11540">
    <property type="entry name" value="NADH-ubiquinone oxidoreductase 51kDa subunit"/>
    <property type="match status" value="1"/>
</dbReference>
<evidence type="ECO:0000256" key="2">
    <source>
        <dbReference type="ARBA" id="ARBA00001966"/>
    </source>
</evidence>
<dbReference type="Gene3D" id="1.20.1440.230">
    <property type="entry name" value="NADH-ubiquinone oxidoreductase 51kDa subunit, iron-sulphur binding domain"/>
    <property type="match status" value="1"/>
</dbReference>
<dbReference type="PANTHER" id="PTHR43578:SF3">
    <property type="entry name" value="NADH-QUINONE OXIDOREDUCTASE SUBUNIT F"/>
    <property type="match status" value="1"/>
</dbReference>
<reference evidence="9 10" key="1">
    <citation type="submission" date="2015-11" db="EMBL/GenBank/DDBJ databases">
        <title>Exploring the genomic traits of fungus-feeding bacterial genus Collimonas.</title>
        <authorList>
            <person name="Song C."/>
            <person name="Schmidt R."/>
            <person name="de Jager V."/>
            <person name="Krzyzanowska D."/>
            <person name="Jongedijk E."/>
            <person name="Cankar K."/>
            <person name="Beekwilder J."/>
            <person name="van Veen A."/>
            <person name="de Boer W."/>
            <person name="van Veen J.A."/>
            <person name="Garbeva P."/>
        </authorList>
    </citation>
    <scope>NUCLEOTIDE SEQUENCE [LARGE SCALE GENOMIC DNA]</scope>
    <source>
        <strain evidence="9 10">Ter282</strain>
    </source>
</reference>
<organism evidence="9 10">
    <name type="scientific">Collimonas arenae</name>
    <dbReference type="NCBI Taxonomy" id="279058"/>
    <lineage>
        <taxon>Bacteria</taxon>
        <taxon>Pseudomonadati</taxon>
        <taxon>Pseudomonadota</taxon>
        <taxon>Betaproteobacteria</taxon>
        <taxon>Burkholderiales</taxon>
        <taxon>Oxalobacteraceae</taxon>
        <taxon>Collimonas</taxon>
    </lineage>
</organism>
<evidence type="ECO:0000259" key="8">
    <source>
        <dbReference type="SMART" id="SM00928"/>
    </source>
</evidence>
<dbReference type="Pfam" id="PF01512">
    <property type="entry name" value="Complex1_51K"/>
    <property type="match status" value="1"/>
</dbReference>
<dbReference type="SUPFAM" id="SSF142019">
    <property type="entry name" value="Nqo1 FMN-binding domain-like"/>
    <property type="match status" value="1"/>
</dbReference>
<proteinExistence type="inferred from homology"/>
<dbReference type="PANTHER" id="PTHR43578">
    <property type="entry name" value="NADH-QUINONE OXIDOREDUCTASE SUBUNIT F"/>
    <property type="match status" value="1"/>
</dbReference>
<dbReference type="InterPro" id="IPR037207">
    <property type="entry name" value="Nuop51_4Fe4S-bd_sf"/>
</dbReference>
<evidence type="ECO:0000256" key="6">
    <source>
        <dbReference type="ARBA" id="ARBA00023004"/>
    </source>
</evidence>
<dbReference type="InterPro" id="IPR036249">
    <property type="entry name" value="Thioredoxin-like_sf"/>
</dbReference>
<keyword evidence="10" id="KW-1185">Reference proteome</keyword>
<dbReference type="InterPro" id="IPR011538">
    <property type="entry name" value="Nuo51_FMN-bd"/>
</dbReference>
<evidence type="ECO:0000256" key="4">
    <source>
        <dbReference type="ARBA" id="ARBA00022485"/>
    </source>
</evidence>
<evidence type="ECO:0000256" key="7">
    <source>
        <dbReference type="ARBA" id="ARBA00023014"/>
    </source>
</evidence>
<dbReference type="GO" id="GO:0008137">
    <property type="term" value="F:NADH dehydrogenase (ubiquinone) activity"/>
    <property type="evidence" value="ECO:0007669"/>
    <property type="project" value="InterPro"/>
</dbReference>
<dbReference type="Gene3D" id="6.10.250.1450">
    <property type="match status" value="1"/>
</dbReference>
<dbReference type="InterPro" id="IPR019575">
    <property type="entry name" value="Nuop51_4Fe4S-bd"/>
</dbReference>
<keyword evidence="7" id="KW-0411">Iron-sulfur</keyword>
<dbReference type="SUPFAM" id="SSF140490">
    <property type="entry name" value="Nqo1C-terminal domain-like"/>
    <property type="match status" value="1"/>
</dbReference>
<dbReference type="GO" id="GO:0046872">
    <property type="term" value="F:metal ion binding"/>
    <property type="evidence" value="ECO:0007669"/>
    <property type="project" value="UniProtKB-KW"/>
</dbReference>
<dbReference type="GO" id="GO:0010181">
    <property type="term" value="F:FMN binding"/>
    <property type="evidence" value="ECO:0007669"/>
    <property type="project" value="InterPro"/>
</dbReference>
<dbReference type="InterPro" id="IPR037225">
    <property type="entry name" value="Nuo51_FMN-bd_sf"/>
</dbReference>
<dbReference type="AlphaFoldDB" id="A0A127PLX5"/>
<keyword evidence="5" id="KW-0479">Metal-binding</keyword>
<dbReference type="PROSITE" id="PS00644">
    <property type="entry name" value="COMPLEX1_51K_1"/>
    <property type="match status" value="1"/>
</dbReference>
<dbReference type="EMBL" id="CP013235">
    <property type="protein sequence ID" value="AMP08672.1"/>
    <property type="molecule type" value="Genomic_DNA"/>
</dbReference>
<dbReference type="Gene3D" id="3.10.20.600">
    <property type="match status" value="1"/>
</dbReference>
<dbReference type="FunFam" id="3.40.50.11540:FF:000001">
    <property type="entry name" value="NADH dehydrogenase [ubiquinone] flavoprotein 1, mitochondrial"/>
    <property type="match status" value="1"/>
</dbReference>
<evidence type="ECO:0000313" key="10">
    <source>
        <dbReference type="Proteomes" id="UP000071778"/>
    </source>
</evidence>
<accession>A0A127PLX5</accession>
<evidence type="ECO:0000256" key="5">
    <source>
        <dbReference type="ARBA" id="ARBA00022723"/>
    </source>
</evidence>
<protein>
    <submittedName>
        <fullName evidence="9">Respiratory-chain NADH dehydrogenase 51 Kd subunit</fullName>
    </submittedName>
</protein>
<evidence type="ECO:0000256" key="3">
    <source>
        <dbReference type="ARBA" id="ARBA00007523"/>
    </source>
</evidence>
<dbReference type="RefSeq" id="WP_061532402.1">
    <property type="nucleotide sequence ID" value="NZ_CP013233.1"/>
</dbReference>
<dbReference type="GO" id="GO:0051539">
    <property type="term" value="F:4 iron, 4 sulfur cluster binding"/>
    <property type="evidence" value="ECO:0007669"/>
    <property type="project" value="UniProtKB-KW"/>
</dbReference>
<keyword evidence="6" id="KW-0408">Iron</keyword>
<dbReference type="CDD" id="cd03063">
    <property type="entry name" value="TRX_Fd_FDH_beta"/>
    <property type="match status" value="1"/>
</dbReference>